<organism evidence="1 2">
    <name type="scientific">Linderina macrospora</name>
    <dbReference type="NCBI Taxonomy" id="4868"/>
    <lineage>
        <taxon>Eukaryota</taxon>
        <taxon>Fungi</taxon>
        <taxon>Fungi incertae sedis</taxon>
        <taxon>Zoopagomycota</taxon>
        <taxon>Kickxellomycotina</taxon>
        <taxon>Kickxellomycetes</taxon>
        <taxon>Kickxellales</taxon>
        <taxon>Kickxellaceae</taxon>
        <taxon>Linderina</taxon>
    </lineage>
</organism>
<keyword evidence="2" id="KW-1185">Reference proteome</keyword>
<evidence type="ECO:0000313" key="2">
    <source>
        <dbReference type="Proteomes" id="UP001150603"/>
    </source>
</evidence>
<dbReference type="Proteomes" id="UP001150603">
    <property type="component" value="Unassembled WGS sequence"/>
</dbReference>
<evidence type="ECO:0000313" key="1">
    <source>
        <dbReference type="EMBL" id="KAJ1940604.1"/>
    </source>
</evidence>
<proteinExistence type="predicted"/>
<protein>
    <submittedName>
        <fullName evidence="1">DNA primase subunit pri2</fullName>
        <ecNumber evidence="1">3.1.3.41</ecNumber>
    </submittedName>
</protein>
<accession>A0ACC1J7B2</accession>
<comment type="caution">
    <text evidence="1">The sequence shown here is derived from an EMBL/GenBank/DDBJ whole genome shotgun (WGS) entry which is preliminary data.</text>
</comment>
<gene>
    <name evidence="1" type="primary">PRI2</name>
    <name evidence="1" type="ORF">FBU59_003762</name>
</gene>
<sequence length="481" mass="54579">MFSQKAIKRGITGDTQATPEVVRHSRYPHRLSVYSEPPDMEVSIEEFETFALDRLQVLKAIEDAQLRSKGDADQHERISAAVDKHLPLHTNRSKLPLRQLMAERRKDHVSHFILRLAFSRTEELQSWFMRYECLLLRHRFRDADVSEKQEVLAAARLQLSYLVPGSERADEIRGSFYAAQEPLFEVDFERVLDLVQRMQVVVKRGRAFVPQTEIATLLVHEFRGQLARALAVCAKALPQLGEDERLVPVLQNLSSQSARSEYQSTGVAGEVSADNVDELSVHFPSCMHHLHASLSRDHHLRHGGRMQLGLFLKGIGLNMQEALVYWRRAFSGVTDDQFQKGYAYNIRHNYGQEGRRVNYTPYSCNRIITTNPPGPGDNHGCPYRHFSADRLRTALYKDGLADQEVGEVGELARAGHYQVACTRHLEIKLKRRKGSEMEEVRIDTVVSPNQWFDLSVGNGRLPETSRFGRGNGGDGNTQAAA</sequence>
<dbReference type="EMBL" id="JANBPW010002496">
    <property type="protein sequence ID" value="KAJ1940604.1"/>
    <property type="molecule type" value="Genomic_DNA"/>
</dbReference>
<dbReference type="EC" id="3.1.3.41" evidence="1"/>
<name>A0ACC1J7B2_9FUNG</name>
<reference evidence="1" key="1">
    <citation type="submission" date="2022-07" db="EMBL/GenBank/DDBJ databases">
        <title>Phylogenomic reconstructions and comparative analyses of Kickxellomycotina fungi.</title>
        <authorList>
            <person name="Reynolds N.K."/>
            <person name="Stajich J.E."/>
            <person name="Barry K."/>
            <person name="Grigoriev I.V."/>
            <person name="Crous P."/>
            <person name="Smith M.E."/>
        </authorList>
    </citation>
    <scope>NUCLEOTIDE SEQUENCE</scope>
    <source>
        <strain evidence="1">NRRL 5244</strain>
    </source>
</reference>
<keyword evidence="1" id="KW-0378">Hydrolase</keyword>